<sequence length="161" mass="17619">MPVANWRSGRPVDPKRLAAFETSRGIIFPPAYKAIVALHDGACPEPDNVAFRDDRFSTGYDVIGIGQLYPFGENEDGGWTIDEANDQYRAVFPGLVFISECANGWSFALDYAPGKDEPPVVLVRFGIHDQGSVVEVAQSFEKLLAGVLEDDCRPATMPNLV</sequence>
<dbReference type="AlphaFoldDB" id="A0A512IN39"/>
<gene>
    <name evidence="2" type="ORF">MHA02_15080</name>
</gene>
<feature type="domain" description="Knr4/Smi1-like" evidence="1">
    <location>
        <begin position="11"/>
        <end position="146"/>
    </location>
</feature>
<evidence type="ECO:0000313" key="2">
    <source>
        <dbReference type="EMBL" id="GEO99120.1"/>
    </source>
</evidence>
<dbReference type="SUPFAM" id="SSF160631">
    <property type="entry name" value="SMI1/KNR4-like"/>
    <property type="match status" value="1"/>
</dbReference>
<dbReference type="Proteomes" id="UP000321258">
    <property type="component" value="Unassembled WGS sequence"/>
</dbReference>
<reference evidence="2 3" key="1">
    <citation type="submission" date="2019-07" db="EMBL/GenBank/DDBJ databases">
        <title>Whole genome shotgun sequence of Methylobacterium haplocladii NBRC 107714.</title>
        <authorList>
            <person name="Hosoyama A."/>
            <person name="Uohara A."/>
            <person name="Ohji S."/>
            <person name="Ichikawa N."/>
        </authorList>
    </citation>
    <scope>NUCLEOTIDE SEQUENCE [LARGE SCALE GENOMIC DNA]</scope>
    <source>
        <strain evidence="2 3">NBRC 107714</strain>
    </source>
</reference>
<dbReference type="SMART" id="SM00860">
    <property type="entry name" value="SMI1_KNR4"/>
    <property type="match status" value="1"/>
</dbReference>
<organism evidence="2 3">
    <name type="scientific">Methylobacterium haplocladii</name>
    <dbReference type="NCBI Taxonomy" id="1176176"/>
    <lineage>
        <taxon>Bacteria</taxon>
        <taxon>Pseudomonadati</taxon>
        <taxon>Pseudomonadota</taxon>
        <taxon>Alphaproteobacteria</taxon>
        <taxon>Hyphomicrobiales</taxon>
        <taxon>Methylobacteriaceae</taxon>
        <taxon>Methylobacterium</taxon>
    </lineage>
</organism>
<name>A0A512IN39_9HYPH</name>
<dbReference type="InterPro" id="IPR018958">
    <property type="entry name" value="Knr4/Smi1-like_dom"/>
</dbReference>
<dbReference type="Gene3D" id="3.40.1580.10">
    <property type="entry name" value="SMI1/KNR4-like"/>
    <property type="match status" value="1"/>
</dbReference>
<dbReference type="RefSeq" id="WP_147078027.1">
    <property type="nucleotide sequence ID" value="NZ_BJZT01000014.1"/>
</dbReference>
<dbReference type="InterPro" id="IPR037883">
    <property type="entry name" value="Knr4/Smi1-like_sf"/>
</dbReference>
<evidence type="ECO:0000259" key="1">
    <source>
        <dbReference type="SMART" id="SM00860"/>
    </source>
</evidence>
<dbReference type="EMBL" id="BJZT01000014">
    <property type="protein sequence ID" value="GEO99120.1"/>
    <property type="molecule type" value="Genomic_DNA"/>
</dbReference>
<protein>
    <recommendedName>
        <fullName evidence="1">Knr4/Smi1-like domain-containing protein</fullName>
    </recommendedName>
</protein>
<proteinExistence type="predicted"/>
<keyword evidence="3" id="KW-1185">Reference proteome</keyword>
<evidence type="ECO:0000313" key="3">
    <source>
        <dbReference type="Proteomes" id="UP000321258"/>
    </source>
</evidence>
<comment type="caution">
    <text evidence="2">The sequence shown here is derived from an EMBL/GenBank/DDBJ whole genome shotgun (WGS) entry which is preliminary data.</text>
</comment>
<dbReference type="Pfam" id="PF09346">
    <property type="entry name" value="SMI1_KNR4"/>
    <property type="match status" value="1"/>
</dbReference>
<accession>A0A512IN39</accession>